<dbReference type="PROSITE" id="PS50090">
    <property type="entry name" value="MYB_LIKE"/>
    <property type="match status" value="1"/>
</dbReference>
<dbReference type="Proteomes" id="UP001152523">
    <property type="component" value="Unassembled WGS sequence"/>
</dbReference>
<name>A0AAV0DHU4_9ASTE</name>
<dbReference type="AlphaFoldDB" id="A0AAV0DHU4"/>
<evidence type="ECO:0000259" key="4">
    <source>
        <dbReference type="PROSITE" id="PS50090"/>
    </source>
</evidence>
<protein>
    <submittedName>
        <fullName evidence="6">Uncharacterized protein</fullName>
    </submittedName>
</protein>
<evidence type="ECO:0000256" key="2">
    <source>
        <dbReference type="ARBA" id="ARBA00023242"/>
    </source>
</evidence>
<dbReference type="SUPFAM" id="SSF46689">
    <property type="entry name" value="Homeodomain-like"/>
    <property type="match status" value="1"/>
</dbReference>
<feature type="region of interest" description="Disordered" evidence="3">
    <location>
        <begin position="584"/>
        <end position="604"/>
    </location>
</feature>
<feature type="region of interest" description="Disordered" evidence="3">
    <location>
        <begin position="329"/>
        <end position="350"/>
    </location>
</feature>
<dbReference type="Pfam" id="PF00249">
    <property type="entry name" value="Myb_DNA-binding"/>
    <property type="match status" value="1"/>
</dbReference>
<dbReference type="SMART" id="SM00717">
    <property type="entry name" value="SANT"/>
    <property type="match status" value="1"/>
</dbReference>
<feature type="compositionally biased region" description="Basic and acidic residues" evidence="3">
    <location>
        <begin position="431"/>
        <end position="441"/>
    </location>
</feature>
<feature type="domain" description="Myb-like" evidence="4">
    <location>
        <begin position="491"/>
        <end position="539"/>
    </location>
</feature>
<sequence>MLRGLFAYTGLPMESMFAVETIGEDKVVDSPSLHQETVEPILYKLVRVHGDGRLVPATDDELMTVEELLEDEKYEFGHIIDAKQTIECNGTEVFCFGKTQFEKPQGQSEPEKHAADVVTSNIPHPLLPDLDSMNTQGNATAPPLNSEYITNEEFGSTDGCSNLDAGENNISTSTTGASLMPDFSKLNGEIFLEKLTVKDLQETFKATFGRETLVKDKPWLMRRISMGLSNSCDFSCTHFVIEGNGVVKKVEEENNGNVNGSISEDPIFALENTKFRGASSHEIPASTTTERDIPNALEGFNVSEDLNREERATKRVRKPTKRYIEEISEVDSRETSGKSMHSEKSCDYESAHPRNHVISIVNIPLDGDPIVMRKDSLGGSEMQIPYVSRIRRGRPRENFMTLKLQPNGTSEEEQVKKEPSPGDLQFDETDKDISTSDEKAKHFPVRKTVEDVCTQTKHEHIDSYGDGHSDYNMMLNMATPAVGMRRKHHRPWTINEVTELVEGVSKFGVGRWSEIKRLSFANCPYRTPVDLKDKWRNLLKASFVQLPAENRLHNNSKKNASMLIPAPILLRVQELADMNGNISPSLNQSTYGGRNPDEENVGCL</sequence>
<keyword evidence="2" id="KW-0539">Nucleus</keyword>
<comment type="caution">
    <text evidence="6">The sequence shown here is derived from an EMBL/GenBank/DDBJ whole genome shotgun (WGS) entry which is preliminary data.</text>
</comment>
<dbReference type="InterPro" id="IPR001005">
    <property type="entry name" value="SANT/Myb"/>
</dbReference>
<dbReference type="GO" id="GO:0000976">
    <property type="term" value="F:transcription cis-regulatory region binding"/>
    <property type="evidence" value="ECO:0007669"/>
    <property type="project" value="UniProtKB-ARBA"/>
</dbReference>
<feature type="region of interest" description="Disordered" evidence="3">
    <location>
        <begin position="403"/>
        <end position="441"/>
    </location>
</feature>
<dbReference type="PANTHER" id="PTHR47122">
    <property type="entry name" value="MYB-LIKE DNA-BINDING DOMAIN CONTAINING PROTEIN, EXPRESSED"/>
    <property type="match status" value="1"/>
</dbReference>
<dbReference type="Gene3D" id="1.10.246.220">
    <property type="match status" value="1"/>
</dbReference>
<dbReference type="EMBL" id="CAMAPF010000101">
    <property type="protein sequence ID" value="CAH9098797.1"/>
    <property type="molecule type" value="Genomic_DNA"/>
</dbReference>
<keyword evidence="7" id="KW-1185">Reference proteome</keyword>
<dbReference type="GO" id="GO:0010597">
    <property type="term" value="P:green leaf volatile biosynthetic process"/>
    <property type="evidence" value="ECO:0007669"/>
    <property type="project" value="UniProtKB-ARBA"/>
</dbReference>
<dbReference type="PANTHER" id="PTHR47122:SF4">
    <property type="entry name" value="TRF-LIKE 3"/>
    <property type="match status" value="1"/>
</dbReference>
<feature type="domain" description="HTH myb-type" evidence="5">
    <location>
        <begin position="484"/>
        <end position="543"/>
    </location>
</feature>
<organism evidence="6 7">
    <name type="scientific">Cuscuta epithymum</name>
    <dbReference type="NCBI Taxonomy" id="186058"/>
    <lineage>
        <taxon>Eukaryota</taxon>
        <taxon>Viridiplantae</taxon>
        <taxon>Streptophyta</taxon>
        <taxon>Embryophyta</taxon>
        <taxon>Tracheophyta</taxon>
        <taxon>Spermatophyta</taxon>
        <taxon>Magnoliopsida</taxon>
        <taxon>eudicotyledons</taxon>
        <taxon>Gunneridae</taxon>
        <taxon>Pentapetalae</taxon>
        <taxon>asterids</taxon>
        <taxon>lamiids</taxon>
        <taxon>Solanales</taxon>
        <taxon>Convolvulaceae</taxon>
        <taxon>Cuscuteae</taxon>
        <taxon>Cuscuta</taxon>
        <taxon>Cuscuta subgen. Cuscuta</taxon>
    </lineage>
</organism>
<evidence type="ECO:0000256" key="3">
    <source>
        <dbReference type="SAM" id="MobiDB-lite"/>
    </source>
</evidence>
<dbReference type="InterPro" id="IPR017930">
    <property type="entry name" value="Myb_dom"/>
</dbReference>
<dbReference type="CDD" id="cd11660">
    <property type="entry name" value="SANT_TRF"/>
    <property type="match status" value="1"/>
</dbReference>
<accession>A0AAV0DHU4</accession>
<comment type="subcellular location">
    <subcellularLocation>
        <location evidence="1">Nucleus</location>
    </subcellularLocation>
</comment>
<dbReference type="GO" id="GO:0005634">
    <property type="term" value="C:nucleus"/>
    <property type="evidence" value="ECO:0007669"/>
    <property type="project" value="UniProtKB-SubCell"/>
</dbReference>
<dbReference type="InterPro" id="IPR009057">
    <property type="entry name" value="Homeodomain-like_sf"/>
</dbReference>
<evidence type="ECO:0000259" key="5">
    <source>
        <dbReference type="PROSITE" id="PS51294"/>
    </source>
</evidence>
<dbReference type="PROSITE" id="PS51294">
    <property type="entry name" value="HTH_MYB"/>
    <property type="match status" value="1"/>
</dbReference>
<evidence type="ECO:0000313" key="6">
    <source>
        <dbReference type="EMBL" id="CAH9098797.1"/>
    </source>
</evidence>
<evidence type="ECO:0000313" key="7">
    <source>
        <dbReference type="Proteomes" id="UP001152523"/>
    </source>
</evidence>
<reference evidence="6" key="1">
    <citation type="submission" date="2022-07" db="EMBL/GenBank/DDBJ databases">
        <authorList>
            <person name="Macas J."/>
            <person name="Novak P."/>
            <person name="Neumann P."/>
        </authorList>
    </citation>
    <scope>NUCLEOTIDE SEQUENCE</scope>
</reference>
<evidence type="ECO:0000256" key="1">
    <source>
        <dbReference type="ARBA" id="ARBA00004123"/>
    </source>
</evidence>
<gene>
    <name evidence="6" type="ORF">CEPIT_LOCUS14552</name>
</gene>
<proteinExistence type="predicted"/>